<dbReference type="GO" id="GO:0005085">
    <property type="term" value="F:guanyl-nucleotide exchange factor activity"/>
    <property type="evidence" value="ECO:0007669"/>
    <property type="project" value="UniProtKB-ARBA"/>
</dbReference>
<feature type="region of interest" description="Disordered" evidence="1">
    <location>
        <begin position="67"/>
        <end position="93"/>
    </location>
</feature>
<dbReference type="GO" id="GO:0032483">
    <property type="term" value="P:regulation of Rab protein signal transduction"/>
    <property type="evidence" value="ECO:0007669"/>
    <property type="project" value="TreeGrafter"/>
</dbReference>
<proteinExistence type="predicted"/>
<dbReference type="GO" id="GO:0031410">
    <property type="term" value="C:cytoplasmic vesicle"/>
    <property type="evidence" value="ECO:0007669"/>
    <property type="project" value="TreeGrafter"/>
</dbReference>
<dbReference type="InterPro" id="IPR051696">
    <property type="entry name" value="DENN_Domain_GEFs"/>
</dbReference>
<organism evidence="2 3">
    <name type="scientific">Gambusia affinis</name>
    <name type="common">Western mosquitofish</name>
    <name type="synonym">Heterandria affinis</name>
    <dbReference type="NCBI Taxonomy" id="33528"/>
    <lineage>
        <taxon>Eukaryota</taxon>
        <taxon>Metazoa</taxon>
        <taxon>Chordata</taxon>
        <taxon>Craniata</taxon>
        <taxon>Vertebrata</taxon>
        <taxon>Euteleostomi</taxon>
        <taxon>Actinopterygii</taxon>
        <taxon>Neopterygii</taxon>
        <taxon>Teleostei</taxon>
        <taxon>Neoteleostei</taxon>
        <taxon>Acanthomorphata</taxon>
        <taxon>Ovalentaria</taxon>
        <taxon>Atherinomorphae</taxon>
        <taxon>Cyprinodontiformes</taxon>
        <taxon>Poeciliidae</taxon>
        <taxon>Poeciliinae</taxon>
        <taxon>Gambusia</taxon>
    </lineage>
</organism>
<dbReference type="Proteomes" id="UP000250572">
    <property type="component" value="Unassembled WGS sequence"/>
</dbReference>
<dbReference type="AlphaFoldDB" id="A0A315VM36"/>
<evidence type="ECO:0000313" key="2">
    <source>
        <dbReference type="EMBL" id="PWA24616.1"/>
    </source>
</evidence>
<sequence>MNEVHKAITLFLDTLEKQPGSPQTQRSLYREMLFLTLAAMGKDHVAAFDKKYKTAFLRLSSSLGRDELRRKRAQPPSTKAVDCRRSFHPPLEC</sequence>
<protein>
    <submittedName>
        <fullName evidence="2">Uncharacterized protein</fullName>
    </submittedName>
</protein>
<gene>
    <name evidence="2" type="ORF">CCH79_00020693</name>
</gene>
<evidence type="ECO:0000313" key="3">
    <source>
        <dbReference type="Proteomes" id="UP000250572"/>
    </source>
</evidence>
<accession>A0A315VM36</accession>
<dbReference type="PANTHER" id="PTHR12296">
    <property type="entry name" value="DENN DOMAIN-CONTAINING PROTEIN 4"/>
    <property type="match status" value="1"/>
</dbReference>
<reference evidence="2 3" key="1">
    <citation type="journal article" date="2018" name="G3 (Bethesda)">
        <title>A High-Quality Reference Genome for the Invasive Mosquitofish Gambusia affinis Using a Chicago Library.</title>
        <authorList>
            <person name="Hoffberg S.L."/>
            <person name="Troendle N.J."/>
            <person name="Glenn T.C."/>
            <person name="Mahmud O."/>
            <person name="Louha S."/>
            <person name="Chalopin D."/>
            <person name="Bennetzen J.L."/>
            <person name="Mauricio R."/>
        </authorList>
    </citation>
    <scope>NUCLEOTIDE SEQUENCE [LARGE SCALE GENOMIC DNA]</scope>
    <source>
        <strain evidence="2">NE01/NJP1002.9</strain>
        <tissue evidence="2">Muscle</tissue>
    </source>
</reference>
<dbReference type="PANTHER" id="PTHR12296:SF18">
    <property type="entry name" value="DENN DOMAIN-CONTAINING PROTEIN 4B"/>
    <property type="match status" value="1"/>
</dbReference>
<dbReference type="EMBL" id="NHOQ01001405">
    <property type="protein sequence ID" value="PWA24616.1"/>
    <property type="molecule type" value="Genomic_DNA"/>
</dbReference>
<evidence type="ECO:0000256" key="1">
    <source>
        <dbReference type="SAM" id="MobiDB-lite"/>
    </source>
</evidence>
<name>A0A315VM36_GAMAF</name>
<comment type="caution">
    <text evidence="2">The sequence shown here is derived from an EMBL/GenBank/DDBJ whole genome shotgun (WGS) entry which is preliminary data.</text>
</comment>
<keyword evidence="3" id="KW-1185">Reference proteome</keyword>